<keyword evidence="1" id="KW-1133">Transmembrane helix</keyword>
<reference evidence="2 3" key="1">
    <citation type="submission" date="2012-02" db="EMBL/GenBank/DDBJ databases">
        <title>The Genome Sequence of Bacteroides caccae CL03T12C61.</title>
        <authorList>
            <consortium name="The Broad Institute Genome Sequencing Platform"/>
            <person name="Earl A."/>
            <person name="Ward D."/>
            <person name="Feldgarden M."/>
            <person name="Gevers D."/>
            <person name="Zitomersky N.L."/>
            <person name="Coyne M.J."/>
            <person name="Comstock L.E."/>
            <person name="Young S.K."/>
            <person name="Zeng Q."/>
            <person name="Gargeya S."/>
            <person name="Fitzgerald M."/>
            <person name="Haas B."/>
            <person name="Abouelleil A."/>
            <person name="Alvarado L."/>
            <person name="Arachchi H.M."/>
            <person name="Berlin A."/>
            <person name="Chapman S.B."/>
            <person name="Gearin G."/>
            <person name="Goldberg J."/>
            <person name="Griggs A."/>
            <person name="Gujja S."/>
            <person name="Hansen M."/>
            <person name="Heiman D."/>
            <person name="Howarth C."/>
            <person name="Larimer J."/>
            <person name="Lui A."/>
            <person name="MacDonald P.J.P."/>
            <person name="McCowen C."/>
            <person name="Montmayeur A."/>
            <person name="Murphy C."/>
            <person name="Neiman D."/>
            <person name="Pearson M."/>
            <person name="Priest M."/>
            <person name="Roberts A."/>
            <person name="Saif S."/>
            <person name="Shea T."/>
            <person name="Sisk P."/>
            <person name="Stolte C."/>
            <person name="Sykes S."/>
            <person name="Wortman J."/>
            <person name="Nusbaum C."/>
            <person name="Birren B."/>
        </authorList>
    </citation>
    <scope>NUCLEOTIDE SEQUENCE [LARGE SCALE GENOMIC DNA]</scope>
    <source>
        <strain evidence="2 3">CL03T12C61</strain>
    </source>
</reference>
<keyword evidence="1" id="KW-0472">Membrane</keyword>
<comment type="caution">
    <text evidence="2">The sequence shown here is derived from an EMBL/GenBank/DDBJ whole genome shotgun (WGS) entry which is preliminary data.</text>
</comment>
<dbReference type="Proteomes" id="UP000002965">
    <property type="component" value="Unassembled WGS sequence"/>
</dbReference>
<gene>
    <name evidence="2" type="ORF">HMPREF1061_02171</name>
</gene>
<feature type="transmembrane region" description="Helical" evidence="1">
    <location>
        <begin position="27"/>
        <end position="47"/>
    </location>
</feature>
<protein>
    <submittedName>
        <fullName evidence="2">Uncharacterized protein</fullName>
    </submittedName>
</protein>
<evidence type="ECO:0000313" key="2">
    <source>
        <dbReference type="EMBL" id="EIY20565.1"/>
    </source>
</evidence>
<organism evidence="2 3">
    <name type="scientific">Bacteroides caccae CL03T12C61</name>
    <dbReference type="NCBI Taxonomy" id="997873"/>
    <lineage>
        <taxon>Bacteria</taxon>
        <taxon>Pseudomonadati</taxon>
        <taxon>Bacteroidota</taxon>
        <taxon>Bacteroidia</taxon>
        <taxon>Bacteroidales</taxon>
        <taxon>Bacteroidaceae</taxon>
        <taxon>Bacteroides</taxon>
    </lineage>
</organism>
<keyword evidence="3" id="KW-1185">Reference proteome</keyword>
<evidence type="ECO:0000313" key="3">
    <source>
        <dbReference type="Proteomes" id="UP000002965"/>
    </source>
</evidence>
<keyword evidence="1" id="KW-0812">Transmembrane</keyword>
<dbReference type="AlphaFoldDB" id="I8V285"/>
<accession>I8V285</accession>
<evidence type="ECO:0000256" key="1">
    <source>
        <dbReference type="SAM" id="Phobius"/>
    </source>
</evidence>
<dbReference type="HOGENOM" id="CLU_2950346_0_0_10"/>
<proteinExistence type="predicted"/>
<sequence>MFAFFFKRNHTFDTEKRGCVKTLAQPLLYFTVLLYFLLAMLLFPHAFGNKLLYSNYIGL</sequence>
<dbReference type="EMBL" id="AGXF01000007">
    <property type="protein sequence ID" value="EIY20565.1"/>
    <property type="molecule type" value="Genomic_DNA"/>
</dbReference>
<name>I8V285_9BACE</name>